<dbReference type="Proteomes" id="UP000585474">
    <property type="component" value="Unassembled WGS sequence"/>
</dbReference>
<sequence>MESSMFLPPCSPPHQASIVSSLMARHNCGNHFLFLKFPLYVEKVEFGLDRAGGLCLATTRKQAQWTHAPELRAKLPTSGIVRAKTIASKKLLLSSKLSVNNCYKAQTRCNIRRFSRDVRGQKMTCRMEFLLTAPIPRRRRRRHDNGLPTTPQSHGWLSHPPTDMAVGASKITMSRVIVGILTKLCVSTELWCYCWRDRRIIKRYSRARVGLVPVLLPSSSSRYNIVSCDLGLSEPARLEITKAIIEITAVHSEGFMAIDASVMRTPTAVQKQSPFQR</sequence>
<organism evidence="2 3">
    <name type="scientific">Actinidia rufa</name>
    <dbReference type="NCBI Taxonomy" id="165716"/>
    <lineage>
        <taxon>Eukaryota</taxon>
        <taxon>Viridiplantae</taxon>
        <taxon>Streptophyta</taxon>
        <taxon>Embryophyta</taxon>
        <taxon>Tracheophyta</taxon>
        <taxon>Spermatophyta</taxon>
        <taxon>Magnoliopsida</taxon>
        <taxon>eudicotyledons</taxon>
        <taxon>Gunneridae</taxon>
        <taxon>Pentapetalae</taxon>
        <taxon>asterids</taxon>
        <taxon>Ericales</taxon>
        <taxon>Actinidiaceae</taxon>
        <taxon>Actinidia</taxon>
    </lineage>
</organism>
<reference evidence="2 3" key="1">
    <citation type="submission" date="2019-07" db="EMBL/GenBank/DDBJ databases">
        <title>De Novo Assembly of kiwifruit Actinidia rufa.</title>
        <authorList>
            <person name="Sugita-Konishi S."/>
            <person name="Sato K."/>
            <person name="Mori E."/>
            <person name="Abe Y."/>
            <person name="Kisaki G."/>
            <person name="Hamano K."/>
            <person name="Suezawa K."/>
            <person name="Otani M."/>
            <person name="Fukuda T."/>
            <person name="Manabe T."/>
            <person name="Gomi K."/>
            <person name="Tabuchi M."/>
            <person name="Akimitsu K."/>
            <person name="Kataoka I."/>
        </authorList>
    </citation>
    <scope>NUCLEOTIDE SEQUENCE [LARGE SCALE GENOMIC DNA]</scope>
    <source>
        <strain evidence="3">cv. Fuchu</strain>
    </source>
</reference>
<gene>
    <name evidence="2" type="ORF">Acr_01g0009790</name>
</gene>
<keyword evidence="3" id="KW-1185">Reference proteome</keyword>
<proteinExistence type="predicted"/>
<evidence type="ECO:0000313" key="3">
    <source>
        <dbReference type="Proteomes" id="UP000585474"/>
    </source>
</evidence>
<protein>
    <submittedName>
        <fullName evidence="2">Uncharacterized protein</fullName>
    </submittedName>
</protein>
<comment type="caution">
    <text evidence="2">The sequence shown here is derived from an EMBL/GenBank/DDBJ whole genome shotgun (WGS) entry which is preliminary data.</text>
</comment>
<evidence type="ECO:0000256" key="1">
    <source>
        <dbReference type="SAM" id="MobiDB-lite"/>
    </source>
</evidence>
<dbReference type="EMBL" id="BJWL01000001">
    <property type="protein sequence ID" value="GFY81170.1"/>
    <property type="molecule type" value="Genomic_DNA"/>
</dbReference>
<dbReference type="AlphaFoldDB" id="A0A7J0E428"/>
<accession>A0A7J0E428</accession>
<evidence type="ECO:0000313" key="2">
    <source>
        <dbReference type="EMBL" id="GFY81170.1"/>
    </source>
</evidence>
<name>A0A7J0E428_9ERIC</name>
<feature type="region of interest" description="Disordered" evidence="1">
    <location>
        <begin position="140"/>
        <end position="159"/>
    </location>
</feature>